<dbReference type="EMBL" id="BJXR01000021">
    <property type="protein sequence ID" value="GEN07177.1"/>
    <property type="molecule type" value="Genomic_DNA"/>
</dbReference>
<evidence type="ECO:0000313" key="2">
    <source>
        <dbReference type="Proteomes" id="UP000321514"/>
    </source>
</evidence>
<dbReference type="Proteomes" id="UP000321514">
    <property type="component" value="Unassembled WGS sequence"/>
</dbReference>
<dbReference type="AlphaFoldDB" id="A0A511T025"/>
<protein>
    <submittedName>
        <fullName evidence="1">Uncharacterized protein</fullName>
    </submittedName>
</protein>
<gene>
    <name evidence="1" type="ORF">MFU01_22140</name>
</gene>
<sequence length="105" mass="11642">MGPMLLSRRIRVLVFCVVSALTSACGVDEDEIVRVREGESLADAEYCGSFGCEQIYEFCAEVFLEFGRSPPICVTEDVCDRLECANTNRRCAIFDGFPGQVKCID</sequence>
<evidence type="ECO:0000313" key="1">
    <source>
        <dbReference type="EMBL" id="GEN07177.1"/>
    </source>
</evidence>
<name>A0A511T025_MYXFU</name>
<reference evidence="1 2" key="1">
    <citation type="submission" date="2019-07" db="EMBL/GenBank/DDBJ databases">
        <title>Whole genome shotgun sequence of Myxococcus fulvus NBRC 100333.</title>
        <authorList>
            <person name="Hosoyama A."/>
            <person name="Uohara A."/>
            <person name="Ohji S."/>
            <person name="Ichikawa N."/>
        </authorList>
    </citation>
    <scope>NUCLEOTIDE SEQUENCE [LARGE SCALE GENOMIC DNA]</scope>
    <source>
        <strain evidence="1 2">NBRC 100333</strain>
    </source>
</reference>
<dbReference type="STRING" id="1334629.MFUL124B02_37450"/>
<proteinExistence type="predicted"/>
<comment type="caution">
    <text evidence="1">The sequence shown here is derived from an EMBL/GenBank/DDBJ whole genome shotgun (WGS) entry which is preliminary data.</text>
</comment>
<accession>A0A511T025</accession>
<organism evidence="1 2">
    <name type="scientific">Myxococcus fulvus</name>
    <dbReference type="NCBI Taxonomy" id="33"/>
    <lineage>
        <taxon>Bacteria</taxon>
        <taxon>Pseudomonadati</taxon>
        <taxon>Myxococcota</taxon>
        <taxon>Myxococcia</taxon>
        <taxon>Myxococcales</taxon>
        <taxon>Cystobacterineae</taxon>
        <taxon>Myxococcaceae</taxon>
        <taxon>Myxococcus</taxon>
    </lineage>
</organism>